<dbReference type="EMBL" id="ACBZ01000027">
    <property type="protein sequence ID" value="EEG50336.1"/>
    <property type="molecule type" value="Genomic_DNA"/>
</dbReference>
<keyword evidence="1" id="KW-0812">Transmembrane</keyword>
<evidence type="ECO:0000256" key="1">
    <source>
        <dbReference type="SAM" id="Phobius"/>
    </source>
</evidence>
<dbReference type="Pfam" id="PF13786">
    <property type="entry name" value="DUF4179"/>
    <property type="match status" value="1"/>
</dbReference>
<protein>
    <recommendedName>
        <fullName evidence="2">DUF4179 domain-containing protein</fullName>
    </recommendedName>
</protein>
<feature type="transmembrane region" description="Helical" evidence="1">
    <location>
        <begin position="56"/>
        <end position="74"/>
    </location>
</feature>
<keyword evidence="4" id="KW-1185">Reference proteome</keyword>
<comment type="caution">
    <text evidence="3">The sequence shown here is derived from an EMBL/GenBank/DDBJ whole genome shotgun (WGS) entry which is preliminary data.</text>
</comment>
<dbReference type="Proteomes" id="UP000003100">
    <property type="component" value="Unassembled WGS sequence"/>
</dbReference>
<reference evidence="3 4" key="2">
    <citation type="submission" date="2009-02" db="EMBL/GenBank/DDBJ databases">
        <title>Draft genome sequence of Blautia hydrogenotrophica DSM 10507 (Ruminococcus hydrogenotrophicus DSM 10507).</title>
        <authorList>
            <person name="Sudarsanam P."/>
            <person name="Ley R."/>
            <person name="Guruge J."/>
            <person name="Turnbaugh P.J."/>
            <person name="Mahowald M."/>
            <person name="Liep D."/>
            <person name="Gordon J."/>
        </authorList>
    </citation>
    <scope>NUCLEOTIDE SEQUENCE [LARGE SCALE GENOMIC DNA]</scope>
    <source>
        <strain evidence="4">DSM 10507 / JCM 14656 / S5a33</strain>
    </source>
</reference>
<evidence type="ECO:0000259" key="2">
    <source>
        <dbReference type="Pfam" id="PF13786"/>
    </source>
</evidence>
<keyword evidence="1" id="KW-1133">Transmembrane helix</keyword>
<sequence>MKSNLEQELQRQLRQEIEIPECIQKKSKQAYLKIKSGQIRQEEVLKTPLGWMKKTAIALGSVAAALLLCMVLFLTNPVMAQDFPVIGNLFSLLQDKISFFGNFEDYATPLVPEEDTSFSKDTDSSGIFSKTEDGLTITLSEVYANTQAIYLTVLMESEEAFPSTLIDQQDQPVLSLIASENYDFNPTPEEYNNPIYFNPEGQFLDDYTYSCILRLDLREASLDRQAYNEAMIQAEAAAQETDAVINYQNLQSFVEIPEQIHLDFQIQQVIGTLEDAQYWDSGYTEEELTAMTDEEFQEVMKQMPEEYNQHPNQYENYWFDGPWDFSLDLTVDSSRVQTIEINEINENGVGISNVILTPYELTVNDAYADGVPFYDYFLVALDANGNKLPYNDSNGNCNYFTIQDRDISTVDLYILDYTEYMDELKGEENYNNNENKPEEEKWSTLLDDRCFYHTTLNLTPVE</sequence>
<feature type="domain" description="DUF4179" evidence="2">
    <location>
        <begin position="53"/>
        <end position="156"/>
    </location>
</feature>
<dbReference type="AlphaFoldDB" id="C0CIT3"/>
<dbReference type="eggNOG" id="ENOG502ZBJ9">
    <property type="taxonomic scope" value="Bacteria"/>
</dbReference>
<reference evidence="3 4" key="1">
    <citation type="submission" date="2009-01" db="EMBL/GenBank/DDBJ databases">
        <authorList>
            <person name="Fulton L."/>
            <person name="Clifton S."/>
            <person name="Fulton B."/>
            <person name="Xu J."/>
            <person name="Minx P."/>
            <person name="Pepin K.H."/>
            <person name="Johnson M."/>
            <person name="Bhonagiri V."/>
            <person name="Nash W.E."/>
            <person name="Mardis E.R."/>
            <person name="Wilson R.K."/>
        </authorList>
    </citation>
    <scope>NUCLEOTIDE SEQUENCE [LARGE SCALE GENOMIC DNA]</scope>
    <source>
        <strain evidence="4">DSM 10507 / JCM 14656 / S5a33</strain>
    </source>
</reference>
<dbReference type="Gene3D" id="2.60.40.1630">
    <property type="entry name" value="bacillus anthracis domain"/>
    <property type="match status" value="1"/>
</dbReference>
<dbReference type="PATRIC" id="fig|476272.21.peg.3752"/>
<dbReference type="RefSeq" id="WP_005946193.1">
    <property type="nucleotide sequence ID" value="NZ_CP136423.1"/>
</dbReference>
<proteinExistence type="predicted"/>
<dbReference type="InterPro" id="IPR025436">
    <property type="entry name" value="DUF4179"/>
</dbReference>
<evidence type="ECO:0000313" key="4">
    <source>
        <dbReference type="Proteomes" id="UP000003100"/>
    </source>
</evidence>
<dbReference type="GeneID" id="86821935"/>
<name>C0CIT3_BLAHS</name>
<organism evidence="3 4">
    <name type="scientific">Blautia hydrogenotrophica (strain DSM 10507 / JCM 14656 / S5a33)</name>
    <name type="common">Ruminococcus hydrogenotrophicus</name>
    <dbReference type="NCBI Taxonomy" id="476272"/>
    <lineage>
        <taxon>Bacteria</taxon>
        <taxon>Bacillati</taxon>
        <taxon>Bacillota</taxon>
        <taxon>Clostridia</taxon>
        <taxon>Lachnospirales</taxon>
        <taxon>Lachnospiraceae</taxon>
        <taxon>Blautia</taxon>
    </lineage>
</organism>
<dbReference type="HOGENOM" id="CLU_043501_0_0_9"/>
<gene>
    <name evidence="3" type="ORF">RUMHYD_00750</name>
</gene>
<accession>C0CIT3</accession>
<evidence type="ECO:0000313" key="3">
    <source>
        <dbReference type="EMBL" id="EEG50336.1"/>
    </source>
</evidence>
<keyword evidence="1" id="KW-0472">Membrane</keyword>